<feature type="domain" description="ABC transmembrane type-1" evidence="8">
    <location>
        <begin position="75"/>
        <end position="365"/>
    </location>
</feature>
<dbReference type="PROSITE" id="PS50928">
    <property type="entry name" value="ABC_TM1"/>
    <property type="match status" value="1"/>
</dbReference>
<dbReference type="PANTHER" id="PTHR30614:SF37">
    <property type="entry name" value="AMINO-ACID ABC TRANSPORTER PERMEASE PROTEIN YHDX-RELATED"/>
    <property type="match status" value="1"/>
</dbReference>
<organism evidence="9 10">
    <name type="scientific">Paracoccus seriniphilus</name>
    <dbReference type="NCBI Taxonomy" id="184748"/>
    <lineage>
        <taxon>Bacteria</taxon>
        <taxon>Pseudomonadati</taxon>
        <taxon>Pseudomonadota</taxon>
        <taxon>Alphaproteobacteria</taxon>
        <taxon>Rhodobacterales</taxon>
        <taxon>Paracoccaceae</taxon>
        <taxon>Paracoccus</taxon>
    </lineage>
</organism>
<feature type="transmembrane region" description="Helical" evidence="7">
    <location>
        <begin position="167"/>
        <end position="193"/>
    </location>
</feature>
<proteinExistence type="inferred from homology"/>
<name>A0A239Q0B0_9RHOB</name>
<evidence type="ECO:0000259" key="8">
    <source>
        <dbReference type="PROSITE" id="PS50928"/>
    </source>
</evidence>
<protein>
    <submittedName>
        <fullName evidence="9">Amino acid ABC transporter membrane protein 1, PAAT family</fullName>
    </submittedName>
</protein>
<feature type="transmembrane region" description="Helical" evidence="7">
    <location>
        <begin position="66"/>
        <end position="97"/>
    </location>
</feature>
<dbReference type="InterPro" id="IPR000515">
    <property type="entry name" value="MetI-like"/>
</dbReference>
<gene>
    <name evidence="9" type="ORF">SAMN05444959_11253</name>
</gene>
<dbReference type="RefSeq" id="WP_089345157.1">
    <property type="nucleotide sequence ID" value="NZ_CP067130.1"/>
</dbReference>
<dbReference type="Gene3D" id="1.10.3720.10">
    <property type="entry name" value="MetI-like"/>
    <property type="match status" value="1"/>
</dbReference>
<keyword evidence="6 7" id="KW-0472">Membrane</keyword>
<dbReference type="InterPro" id="IPR043429">
    <property type="entry name" value="ArtM/GltK/GlnP/TcyL/YhdX-like"/>
</dbReference>
<dbReference type="PANTHER" id="PTHR30614">
    <property type="entry name" value="MEMBRANE COMPONENT OF AMINO ACID ABC TRANSPORTER"/>
    <property type="match status" value="1"/>
</dbReference>
<keyword evidence="5 7" id="KW-1133">Transmembrane helix</keyword>
<evidence type="ECO:0000256" key="5">
    <source>
        <dbReference type="ARBA" id="ARBA00022989"/>
    </source>
</evidence>
<keyword evidence="7" id="KW-0813">Transport</keyword>
<dbReference type="CDD" id="cd06261">
    <property type="entry name" value="TM_PBP2"/>
    <property type="match status" value="1"/>
</dbReference>
<evidence type="ECO:0000256" key="1">
    <source>
        <dbReference type="ARBA" id="ARBA00004651"/>
    </source>
</evidence>
<evidence type="ECO:0000313" key="9">
    <source>
        <dbReference type="EMBL" id="SNT75632.1"/>
    </source>
</evidence>
<accession>A0A239Q0B0</accession>
<dbReference type="InterPro" id="IPR035906">
    <property type="entry name" value="MetI-like_sf"/>
</dbReference>
<evidence type="ECO:0000313" key="10">
    <source>
        <dbReference type="Proteomes" id="UP000198307"/>
    </source>
</evidence>
<feature type="transmembrane region" description="Helical" evidence="7">
    <location>
        <begin position="205"/>
        <end position="224"/>
    </location>
</feature>
<evidence type="ECO:0000256" key="7">
    <source>
        <dbReference type="RuleBase" id="RU363032"/>
    </source>
</evidence>
<feature type="transmembrane region" description="Helical" evidence="7">
    <location>
        <begin position="109"/>
        <end position="131"/>
    </location>
</feature>
<evidence type="ECO:0000256" key="3">
    <source>
        <dbReference type="ARBA" id="ARBA00022692"/>
    </source>
</evidence>
<keyword evidence="10" id="KW-1185">Reference proteome</keyword>
<dbReference type="EMBL" id="FZQB01000012">
    <property type="protein sequence ID" value="SNT75632.1"/>
    <property type="molecule type" value="Genomic_DNA"/>
</dbReference>
<sequence length="380" mass="41485">MTSLRFRNNLIQIAFLSLLVLLAVSFVVIAGRNMAAQGITSGFGFLERATGWDVGFSLLPFSIRDPYWWTLLIGFLNTLFVGYFSIIFATLVGLVVAMMRISGNPVLNLVSLGYVELIRNIPPILQVLAWYGVFSALPAPKQAIQLGDSIFLSARGLFVPVLNVHPWALLAISLVVLVMVGLLCWVAFGRRFLFRPRSVRLKMQGATVIGAMLAVAAIILVSRIPDMPLLSVPELKGFNFRGGISVSPELATILVATTIYGSAYVAEIVRGGFLSVPEGQIEAGRALGMPPWKIFACIQLPITIRNVIPMMTNFYVWLIKATTLGIAIGFSDLFMVVASAINQSGQTIELIIILAASFWLLNGVIVAGMNRIDARLRVKR</sequence>
<dbReference type="AlphaFoldDB" id="A0A239Q0B0"/>
<dbReference type="SUPFAM" id="SSF161098">
    <property type="entry name" value="MetI-like"/>
    <property type="match status" value="1"/>
</dbReference>
<evidence type="ECO:0000256" key="6">
    <source>
        <dbReference type="ARBA" id="ARBA00023136"/>
    </source>
</evidence>
<dbReference type="GO" id="GO:0055085">
    <property type="term" value="P:transmembrane transport"/>
    <property type="evidence" value="ECO:0007669"/>
    <property type="project" value="InterPro"/>
</dbReference>
<evidence type="ECO:0000256" key="4">
    <source>
        <dbReference type="ARBA" id="ARBA00022970"/>
    </source>
</evidence>
<dbReference type="OrthoDB" id="9808531at2"/>
<dbReference type="GO" id="GO:0005886">
    <property type="term" value="C:plasma membrane"/>
    <property type="evidence" value="ECO:0007669"/>
    <property type="project" value="UniProtKB-SubCell"/>
</dbReference>
<dbReference type="Pfam" id="PF00528">
    <property type="entry name" value="BPD_transp_1"/>
    <property type="match status" value="1"/>
</dbReference>
<comment type="similarity">
    <text evidence="2">Belongs to the binding-protein-dependent transport system permease family. HisMQ subfamily.</text>
</comment>
<keyword evidence="4" id="KW-0029">Amino-acid transport</keyword>
<evidence type="ECO:0000256" key="2">
    <source>
        <dbReference type="ARBA" id="ARBA00010072"/>
    </source>
</evidence>
<comment type="subcellular location">
    <subcellularLocation>
        <location evidence="1 7">Cell membrane</location>
        <topology evidence="1 7">Multi-pass membrane protein</topology>
    </subcellularLocation>
</comment>
<feature type="transmembrane region" description="Helical" evidence="7">
    <location>
        <begin position="244"/>
        <end position="266"/>
    </location>
</feature>
<dbReference type="GO" id="GO:0006865">
    <property type="term" value="P:amino acid transport"/>
    <property type="evidence" value="ECO:0007669"/>
    <property type="project" value="UniProtKB-KW"/>
</dbReference>
<feature type="transmembrane region" description="Helical" evidence="7">
    <location>
        <begin position="314"/>
        <end position="338"/>
    </location>
</feature>
<reference evidence="9 10" key="1">
    <citation type="submission" date="2017-07" db="EMBL/GenBank/DDBJ databases">
        <authorList>
            <person name="Sun Z.S."/>
            <person name="Albrecht U."/>
            <person name="Echele G."/>
            <person name="Lee C.C."/>
        </authorList>
    </citation>
    <scope>NUCLEOTIDE SEQUENCE [LARGE SCALE GENOMIC DNA]</scope>
    <source>
        <strain evidence="9 10">DSM 14827</strain>
    </source>
</reference>
<dbReference type="Proteomes" id="UP000198307">
    <property type="component" value="Unassembled WGS sequence"/>
</dbReference>
<feature type="transmembrane region" description="Helical" evidence="7">
    <location>
        <begin position="350"/>
        <end position="370"/>
    </location>
</feature>
<keyword evidence="3 7" id="KW-0812">Transmembrane</keyword>